<proteinExistence type="predicted"/>
<evidence type="ECO:0000313" key="2">
    <source>
        <dbReference type="Proteomes" id="UP000010816"/>
    </source>
</evidence>
<dbReference type="Proteomes" id="UP000010816">
    <property type="component" value="Chromosome"/>
</dbReference>
<dbReference type="EMBL" id="CP003051">
    <property type="protein sequence ID" value="AGA90997.1"/>
    <property type="molecule type" value="Genomic_DNA"/>
</dbReference>
<protein>
    <submittedName>
        <fullName evidence="1">Uncharacterized protein</fullName>
    </submittedName>
</protein>
<name>L0GYU6_9GAMM</name>
<organism evidence="1 2">
    <name type="scientific">Thioflavicoccus mobilis 8321</name>
    <dbReference type="NCBI Taxonomy" id="765912"/>
    <lineage>
        <taxon>Bacteria</taxon>
        <taxon>Pseudomonadati</taxon>
        <taxon>Pseudomonadota</taxon>
        <taxon>Gammaproteobacteria</taxon>
        <taxon>Chromatiales</taxon>
        <taxon>Chromatiaceae</taxon>
        <taxon>Thioflavicoccus</taxon>
    </lineage>
</organism>
<dbReference type="HOGENOM" id="CLU_1874174_0_0_6"/>
<gene>
    <name evidence="1" type="ORF">Thimo_2251</name>
</gene>
<sequence length="138" mass="16542">MFEALGIKMGHYTDEILRNSRRINDLKNRIDETVKFRDKNEYKRKEWQKACTDFHQEYNALAFPGGYEGALDRILDGDPKAMEAAICFLEVRPYFFRSGYMFKDILRKTKKAQLSEDQRNRFNKVYDAYIKYRESRNA</sequence>
<keyword evidence="2" id="KW-1185">Reference proteome</keyword>
<dbReference type="eggNOG" id="ENOG5033D5V">
    <property type="taxonomic scope" value="Bacteria"/>
</dbReference>
<dbReference type="KEGG" id="tmb:Thimo_2251"/>
<dbReference type="AlphaFoldDB" id="L0GYU6"/>
<evidence type="ECO:0000313" key="1">
    <source>
        <dbReference type="EMBL" id="AGA90997.1"/>
    </source>
</evidence>
<accession>L0GYU6</accession>
<reference evidence="1 2" key="1">
    <citation type="submission" date="2011-09" db="EMBL/GenBank/DDBJ databases">
        <title>Complete sequence of chromosome of Thioflavicoccus mobilis 8321.</title>
        <authorList>
            <consortium name="US DOE Joint Genome Institute"/>
            <person name="Lucas S."/>
            <person name="Han J."/>
            <person name="Lapidus A."/>
            <person name="Cheng J.-F."/>
            <person name="Goodwin L."/>
            <person name="Pitluck S."/>
            <person name="Peters L."/>
            <person name="Ovchinnikova G."/>
            <person name="Lu M."/>
            <person name="Detter J.C."/>
            <person name="Han C."/>
            <person name="Tapia R."/>
            <person name="Land M."/>
            <person name="Hauser L."/>
            <person name="Kyrpides N."/>
            <person name="Ivanova N."/>
            <person name="Pagani I."/>
            <person name="Vogl K."/>
            <person name="Liu Z."/>
            <person name="Imhoff J."/>
            <person name="Thiel V."/>
            <person name="Frigaard N.-U."/>
            <person name="Bryant D."/>
            <person name="Woyke T."/>
        </authorList>
    </citation>
    <scope>NUCLEOTIDE SEQUENCE [LARGE SCALE GENOMIC DNA]</scope>
    <source>
        <strain evidence="1 2">8321</strain>
    </source>
</reference>